<feature type="region of interest" description="Disordered" evidence="5">
    <location>
        <begin position="112"/>
        <end position="154"/>
    </location>
</feature>
<name>A0A7W3N3G2_9ACTN</name>
<dbReference type="PROSITE" id="PS51257">
    <property type="entry name" value="PROKAR_LIPOPROTEIN"/>
    <property type="match status" value="1"/>
</dbReference>
<dbReference type="InterPro" id="IPR050492">
    <property type="entry name" value="Bact_metal-bind_prot9"/>
</dbReference>
<dbReference type="PRINTS" id="PR00690">
    <property type="entry name" value="ADHESNFAMILY"/>
</dbReference>
<dbReference type="InterPro" id="IPR006128">
    <property type="entry name" value="Lipoprotein_PsaA-like"/>
</dbReference>
<dbReference type="EMBL" id="JACJII010000001">
    <property type="protein sequence ID" value="MBA9006881.1"/>
    <property type="molecule type" value="Genomic_DNA"/>
</dbReference>
<evidence type="ECO:0000256" key="2">
    <source>
        <dbReference type="ARBA" id="ARBA00022448"/>
    </source>
</evidence>
<keyword evidence="2 4" id="KW-0813">Transport</keyword>
<evidence type="ECO:0000313" key="8">
    <source>
        <dbReference type="Proteomes" id="UP000539313"/>
    </source>
</evidence>
<evidence type="ECO:0000313" key="7">
    <source>
        <dbReference type="EMBL" id="MBA9006881.1"/>
    </source>
</evidence>
<dbReference type="PRINTS" id="PR00691">
    <property type="entry name" value="ADHESINB"/>
</dbReference>
<comment type="similarity">
    <text evidence="1 4">Belongs to the bacterial solute-binding protein 9 family.</text>
</comment>
<keyword evidence="8" id="KW-1185">Reference proteome</keyword>
<evidence type="ECO:0000256" key="6">
    <source>
        <dbReference type="SAM" id="SignalP"/>
    </source>
</evidence>
<accession>A0A7W3N3G2</accession>
<dbReference type="Gene3D" id="3.40.50.1980">
    <property type="entry name" value="Nitrogenase molybdenum iron protein domain"/>
    <property type="match status" value="2"/>
</dbReference>
<feature type="chain" id="PRO_5039609570" evidence="6">
    <location>
        <begin position="28"/>
        <end position="322"/>
    </location>
</feature>
<dbReference type="GO" id="GO:0007155">
    <property type="term" value="P:cell adhesion"/>
    <property type="evidence" value="ECO:0007669"/>
    <property type="project" value="InterPro"/>
</dbReference>
<organism evidence="7 8">
    <name type="scientific">Thermomonospora cellulosilytica</name>
    <dbReference type="NCBI Taxonomy" id="1411118"/>
    <lineage>
        <taxon>Bacteria</taxon>
        <taxon>Bacillati</taxon>
        <taxon>Actinomycetota</taxon>
        <taxon>Actinomycetes</taxon>
        <taxon>Streptosporangiales</taxon>
        <taxon>Thermomonosporaceae</taxon>
        <taxon>Thermomonospora</taxon>
    </lineage>
</organism>
<protein>
    <submittedName>
        <fullName evidence="7">Zinc transport system substrate-binding protein</fullName>
    </submittedName>
</protein>
<feature type="compositionally biased region" description="Basic and acidic residues" evidence="5">
    <location>
        <begin position="132"/>
        <end position="152"/>
    </location>
</feature>
<keyword evidence="3 6" id="KW-0732">Signal</keyword>
<evidence type="ECO:0000256" key="1">
    <source>
        <dbReference type="ARBA" id="ARBA00011028"/>
    </source>
</evidence>
<comment type="caution">
    <text evidence="7">The sequence shown here is derived from an EMBL/GenBank/DDBJ whole genome shotgun (WGS) entry which is preliminary data.</text>
</comment>
<sequence length="322" mass="33992">MFTFRALRRISPRSALPMTVLSAALLAATACGGGSEAGSGSGTRVIAGFYPMAWLSEQVGGTAVSVDTLARPGAEPHDLELSPRQIAELGEADLVVYVKGLQPAVDQAVSERAKDRGLDAASAVRTLPPPAEDGHGHEHEDEHGHGHDEGSYDPHIWLDPSRMATIATALGERLAKADPANAAAYRAGARTVAGRLTALDGEFQAGLKNCERRTMVTAHAAFGYLADRYGLEQVPIAGVDPTAEPSPQRLAELTHEIRENGATTVFTETLVSPKVAQALAREAGVRTATLDPVEGLADGSRDDYVSIMRKNLQTLRTALDCA</sequence>
<dbReference type="GO" id="GO:0030001">
    <property type="term" value="P:metal ion transport"/>
    <property type="evidence" value="ECO:0007669"/>
    <property type="project" value="InterPro"/>
</dbReference>
<dbReference type="Proteomes" id="UP000539313">
    <property type="component" value="Unassembled WGS sequence"/>
</dbReference>
<dbReference type="PANTHER" id="PTHR42953:SF3">
    <property type="entry name" value="HIGH-AFFINITY ZINC UPTAKE SYSTEM PROTEIN ZNUA"/>
    <property type="match status" value="1"/>
</dbReference>
<dbReference type="GO" id="GO:0046872">
    <property type="term" value="F:metal ion binding"/>
    <property type="evidence" value="ECO:0007669"/>
    <property type="project" value="InterPro"/>
</dbReference>
<reference evidence="7 8" key="1">
    <citation type="submission" date="2020-08" db="EMBL/GenBank/DDBJ databases">
        <title>Sequencing the genomes of 1000 actinobacteria strains.</title>
        <authorList>
            <person name="Klenk H.-P."/>
        </authorList>
    </citation>
    <scope>NUCLEOTIDE SEQUENCE [LARGE SCALE GENOMIC DNA]</scope>
    <source>
        <strain evidence="7 8">DSM 45823</strain>
    </source>
</reference>
<evidence type="ECO:0000256" key="4">
    <source>
        <dbReference type="RuleBase" id="RU003512"/>
    </source>
</evidence>
<dbReference type="Pfam" id="PF01297">
    <property type="entry name" value="ZnuA"/>
    <property type="match status" value="1"/>
</dbReference>
<dbReference type="SUPFAM" id="SSF53807">
    <property type="entry name" value="Helical backbone' metal receptor"/>
    <property type="match status" value="1"/>
</dbReference>
<proteinExistence type="inferred from homology"/>
<evidence type="ECO:0000256" key="3">
    <source>
        <dbReference type="ARBA" id="ARBA00022729"/>
    </source>
</evidence>
<gene>
    <name evidence="7" type="ORF">HNR21_005763</name>
</gene>
<dbReference type="InterPro" id="IPR006127">
    <property type="entry name" value="ZnuA-like"/>
</dbReference>
<evidence type="ECO:0000256" key="5">
    <source>
        <dbReference type="SAM" id="MobiDB-lite"/>
    </source>
</evidence>
<dbReference type="AlphaFoldDB" id="A0A7W3N3G2"/>
<dbReference type="PANTHER" id="PTHR42953">
    <property type="entry name" value="HIGH-AFFINITY ZINC UPTAKE SYSTEM PROTEIN ZNUA-RELATED"/>
    <property type="match status" value="1"/>
</dbReference>
<feature type="signal peptide" evidence="6">
    <location>
        <begin position="1"/>
        <end position="27"/>
    </location>
</feature>
<dbReference type="InterPro" id="IPR006129">
    <property type="entry name" value="AdhesinB"/>
</dbReference>